<dbReference type="Gene3D" id="1.25.40.10">
    <property type="entry name" value="Tetratricopeptide repeat domain"/>
    <property type="match status" value="2"/>
</dbReference>
<dbReference type="Proteomes" id="UP000037023">
    <property type="component" value="Unassembled WGS sequence"/>
</dbReference>
<evidence type="ECO:0000313" key="3">
    <source>
        <dbReference type="Proteomes" id="UP000037023"/>
    </source>
</evidence>
<reference evidence="2 3" key="1">
    <citation type="submission" date="2015-06" db="EMBL/GenBank/DDBJ databases">
        <authorList>
            <person name="Hoefler B.C."/>
            <person name="Straight P.D."/>
        </authorList>
    </citation>
    <scope>NUCLEOTIDE SEQUENCE [LARGE SCALE GENOMIC DNA]</scope>
    <source>
        <strain evidence="2 3">NRRL 3427</strain>
    </source>
</reference>
<dbReference type="OrthoDB" id="5477158at2"/>
<accession>A0A0L8JCM6</accession>
<dbReference type="InterPro" id="IPR019734">
    <property type="entry name" value="TPR_rpt"/>
</dbReference>
<name>A0A0L8JCM6_STRVR</name>
<feature type="repeat" description="TPR" evidence="1">
    <location>
        <begin position="229"/>
        <end position="262"/>
    </location>
</feature>
<dbReference type="InterPro" id="IPR011990">
    <property type="entry name" value="TPR-like_helical_dom_sf"/>
</dbReference>
<evidence type="ECO:0000256" key="1">
    <source>
        <dbReference type="PROSITE-ProRule" id="PRU00339"/>
    </source>
</evidence>
<dbReference type="SMART" id="SM00028">
    <property type="entry name" value="TPR"/>
    <property type="match status" value="4"/>
</dbReference>
<evidence type="ECO:0000313" key="2">
    <source>
        <dbReference type="EMBL" id="KOG11438.1"/>
    </source>
</evidence>
<organism evidence="2 3">
    <name type="scientific">Streptomyces viridochromogenes</name>
    <dbReference type="NCBI Taxonomy" id="1938"/>
    <lineage>
        <taxon>Bacteria</taxon>
        <taxon>Bacillati</taxon>
        <taxon>Actinomycetota</taxon>
        <taxon>Actinomycetes</taxon>
        <taxon>Kitasatosporales</taxon>
        <taxon>Streptomycetaceae</taxon>
        <taxon>Streptomyces</taxon>
    </lineage>
</organism>
<proteinExistence type="predicted"/>
<dbReference type="AlphaFoldDB" id="A0A0L8JCM6"/>
<dbReference type="PATRIC" id="fig|1938.6.peg.7306"/>
<gene>
    <name evidence="2" type="ORF">ADK34_33990</name>
</gene>
<dbReference type="EMBL" id="LGUP01000389">
    <property type="protein sequence ID" value="KOG11438.1"/>
    <property type="molecule type" value="Genomic_DNA"/>
</dbReference>
<protein>
    <submittedName>
        <fullName evidence="2">Tetratricopeptide repeat protein</fullName>
    </submittedName>
</protein>
<dbReference type="PROSITE" id="PS50005">
    <property type="entry name" value="TPR"/>
    <property type="match status" value="1"/>
</dbReference>
<dbReference type="SUPFAM" id="SSF48452">
    <property type="entry name" value="TPR-like"/>
    <property type="match status" value="2"/>
</dbReference>
<keyword evidence="1" id="KW-0802">TPR repeat</keyword>
<comment type="caution">
    <text evidence="2">The sequence shown here is derived from an EMBL/GenBank/DDBJ whole genome shotgun (WGS) entry which is preliminary data.</text>
</comment>
<sequence>MSAMKPQNVSRTVLGAGVAAVLAATALLYVPELAGQGPPPPPGPAERATIAAHAGAQAALPDLAALIADREKWLRAHPDDEMSWAELGAAYTERGTRVGDVRDYPRAERALRRSLAERPAARGNLDAQLGLGALAGARGDWKTAKEWGERVRKADPRRWPAYPVLIDAYNGLGDYKAARKALETLEGLHAGASVRTRAAQSYRDRGWREDADAAALDAAALAETEAEKAASLSRLGDLAWERGEPDEALERYGAALRLVRDHGPSLAGRARALAAKDRTDEALRAWRTALARLPRPEYLLEAAELYESLGRDADARALYAKLRTGTWTGAEVTLGLLDADHGDPAAAAVRMRAEWARGHRSVHTADALGWALHRSGATREALGYAKLATEEGLRSALFTYHRAEIERALDQTAPARRHLAEALRINPRFSPLHAPRASAALAALGPLPDVLPPELRRPPAPKP</sequence>